<evidence type="ECO:0000313" key="2">
    <source>
        <dbReference type="Proteomes" id="UP000215914"/>
    </source>
</evidence>
<dbReference type="EMBL" id="MNCJ02000318">
    <property type="protein sequence ID" value="KAF5814585.1"/>
    <property type="molecule type" value="Genomic_DNA"/>
</dbReference>
<evidence type="ECO:0000313" key="1">
    <source>
        <dbReference type="EMBL" id="KAF5814585.1"/>
    </source>
</evidence>
<organism evidence="1 2">
    <name type="scientific">Helianthus annuus</name>
    <name type="common">Common sunflower</name>
    <dbReference type="NCBI Taxonomy" id="4232"/>
    <lineage>
        <taxon>Eukaryota</taxon>
        <taxon>Viridiplantae</taxon>
        <taxon>Streptophyta</taxon>
        <taxon>Embryophyta</taxon>
        <taxon>Tracheophyta</taxon>
        <taxon>Spermatophyta</taxon>
        <taxon>Magnoliopsida</taxon>
        <taxon>eudicotyledons</taxon>
        <taxon>Gunneridae</taxon>
        <taxon>Pentapetalae</taxon>
        <taxon>asterids</taxon>
        <taxon>campanulids</taxon>
        <taxon>Asterales</taxon>
        <taxon>Asteraceae</taxon>
        <taxon>Asteroideae</taxon>
        <taxon>Heliantheae alliance</taxon>
        <taxon>Heliantheae</taxon>
        <taxon>Helianthus</taxon>
    </lineage>
</organism>
<reference evidence="1" key="1">
    <citation type="journal article" date="2017" name="Nature">
        <title>The sunflower genome provides insights into oil metabolism, flowering and Asterid evolution.</title>
        <authorList>
            <person name="Badouin H."/>
            <person name="Gouzy J."/>
            <person name="Grassa C.J."/>
            <person name="Murat F."/>
            <person name="Staton S.E."/>
            <person name="Cottret L."/>
            <person name="Lelandais-Briere C."/>
            <person name="Owens G.L."/>
            <person name="Carrere S."/>
            <person name="Mayjonade B."/>
            <person name="Legrand L."/>
            <person name="Gill N."/>
            <person name="Kane N.C."/>
            <person name="Bowers J.E."/>
            <person name="Hubner S."/>
            <person name="Bellec A."/>
            <person name="Berard A."/>
            <person name="Berges H."/>
            <person name="Blanchet N."/>
            <person name="Boniface M.C."/>
            <person name="Brunel D."/>
            <person name="Catrice O."/>
            <person name="Chaidir N."/>
            <person name="Claudel C."/>
            <person name="Donnadieu C."/>
            <person name="Faraut T."/>
            <person name="Fievet G."/>
            <person name="Helmstetter N."/>
            <person name="King M."/>
            <person name="Knapp S.J."/>
            <person name="Lai Z."/>
            <person name="Le Paslier M.C."/>
            <person name="Lippi Y."/>
            <person name="Lorenzon L."/>
            <person name="Mandel J.R."/>
            <person name="Marage G."/>
            <person name="Marchand G."/>
            <person name="Marquand E."/>
            <person name="Bret-Mestries E."/>
            <person name="Morien E."/>
            <person name="Nambeesan S."/>
            <person name="Nguyen T."/>
            <person name="Pegot-Espagnet P."/>
            <person name="Pouilly N."/>
            <person name="Raftis F."/>
            <person name="Sallet E."/>
            <person name="Schiex T."/>
            <person name="Thomas J."/>
            <person name="Vandecasteele C."/>
            <person name="Vares D."/>
            <person name="Vear F."/>
            <person name="Vautrin S."/>
            <person name="Crespi M."/>
            <person name="Mangin B."/>
            <person name="Burke J.M."/>
            <person name="Salse J."/>
            <person name="Munos S."/>
            <person name="Vincourt P."/>
            <person name="Rieseberg L.H."/>
            <person name="Langlade N.B."/>
        </authorList>
    </citation>
    <scope>NUCLEOTIDE SEQUENCE</scope>
    <source>
        <tissue evidence="1">Leaves</tissue>
    </source>
</reference>
<proteinExistence type="predicted"/>
<reference evidence="1" key="2">
    <citation type="submission" date="2020-06" db="EMBL/GenBank/DDBJ databases">
        <title>Helianthus annuus Genome sequencing and assembly Release 2.</title>
        <authorList>
            <person name="Gouzy J."/>
            <person name="Langlade N."/>
            <person name="Munos S."/>
        </authorList>
    </citation>
    <scope>NUCLEOTIDE SEQUENCE</scope>
    <source>
        <tissue evidence="1">Leaves</tissue>
    </source>
</reference>
<dbReference type="AlphaFoldDB" id="A0A9K3JHF0"/>
<gene>
    <name evidence="1" type="ORF">HanXRQr2_Chr03g0112751</name>
</gene>
<dbReference type="Proteomes" id="UP000215914">
    <property type="component" value="Unassembled WGS sequence"/>
</dbReference>
<name>A0A9K3JHF0_HELAN</name>
<accession>A0A9K3JHF0</accession>
<sequence length="213" mass="24609">MRSLSLRHIVTYCSMLSLLHLFERDIEVDDVDQHEIQMADHDYSNDEDSIHEQIQGLEKQKATSSNVKGNSISRRKRLHITSTISTERVEDHVDDDQVEDHQVFETQGHQASEIQGAPKRVRGYTTKAEIWKMDSTKRIAVTFNKSGKPVGAEANELAQFLGTLARMADHVSIEYSDWRKVPIQKKEDMYSLVKVYVFIKFQNVLVDKLRCIF</sequence>
<keyword evidence="2" id="KW-1185">Reference proteome</keyword>
<dbReference type="PANTHER" id="PTHR33144">
    <property type="entry name" value="OS10G0409366 PROTEIN-RELATED"/>
    <property type="match status" value="1"/>
</dbReference>
<dbReference type="Gramene" id="mRNA:HanXRQr2_Chr03g0112751">
    <property type="protein sequence ID" value="mRNA:HanXRQr2_Chr03g0112751"/>
    <property type="gene ID" value="HanXRQr2_Chr03g0112751"/>
</dbReference>
<dbReference type="PANTHER" id="PTHR33144:SF50">
    <property type="entry name" value="OS03G0714750 PROTEIN"/>
    <property type="match status" value="1"/>
</dbReference>
<comment type="caution">
    <text evidence="1">The sequence shown here is derived from an EMBL/GenBank/DDBJ whole genome shotgun (WGS) entry which is preliminary data.</text>
</comment>
<protein>
    <submittedName>
        <fullName evidence="1">Uncharacterized protein</fullName>
    </submittedName>
</protein>